<keyword evidence="13 16" id="KW-0520">NAD</keyword>
<comment type="caution">
    <text evidence="19">The sequence shown here is derived from an EMBL/GenBank/DDBJ whole genome shotgun (WGS) entry which is preliminary data.</text>
</comment>
<evidence type="ECO:0000256" key="11">
    <source>
        <dbReference type="ARBA" id="ARBA00022967"/>
    </source>
</evidence>
<evidence type="ECO:0000256" key="17">
    <source>
        <dbReference type="SAM" id="Phobius"/>
    </source>
</evidence>
<dbReference type="InterPro" id="IPR012136">
    <property type="entry name" value="NADH_DH_b"/>
</dbReference>
<dbReference type="GO" id="GO:0050661">
    <property type="term" value="F:NADP binding"/>
    <property type="evidence" value="ECO:0007669"/>
    <property type="project" value="InterPro"/>
</dbReference>
<evidence type="ECO:0000256" key="4">
    <source>
        <dbReference type="ARBA" id="ARBA00011870"/>
    </source>
</evidence>
<feature type="transmembrane region" description="Helical" evidence="17">
    <location>
        <begin position="115"/>
        <end position="141"/>
    </location>
</feature>
<dbReference type="Gene3D" id="3.40.50.1220">
    <property type="entry name" value="TPP-binding domain"/>
    <property type="match status" value="1"/>
</dbReference>
<dbReference type="InterPro" id="IPR034300">
    <property type="entry name" value="PNTB-like"/>
</dbReference>
<comment type="function">
    <text evidence="1 16">The transhydrogenation between NADH and NADP is coupled to respiration and ATP hydrolysis and functions as a proton pump across the membrane.</text>
</comment>
<evidence type="ECO:0000256" key="2">
    <source>
        <dbReference type="ARBA" id="ARBA00004429"/>
    </source>
</evidence>
<evidence type="ECO:0000256" key="7">
    <source>
        <dbReference type="ARBA" id="ARBA00022475"/>
    </source>
</evidence>
<keyword evidence="9 17" id="KW-0812">Transmembrane</keyword>
<sequence length="461" mass="48695">MTSNIDLVINFTYVISAALFIFGLKLLGHPSSARKGNLVSAVAMLLAIVVTLLDNNIVNFQWIAIAMLAGAVVGFFAARLVAMTDMPEMVSLLNGVGGLASVFVAWATIQSGAGLTAFILVVTFLALLIGGVTFSGSIVAWAKLSERITGRAVTFSGQAIVNVIIVLAIIATGYAFVAQPEIALTSAQVLYVALALSLLFGIMLVLPIGGADMPVVISLLNSYSGLAACAAGFALQNNILIVAGSLVGASGIILTNIMCKAMNRSLSNVLFSGFMPVHKSDMVIEGEVKPLSADDAFYVLEAAQSVVVIPGYGMAVAQAQHVMKELQLQLEDNGCEVAYAIHPVAGRMPGHMNVLLAEADVSYEHLFEMDDINKRIENFDVAMVIGANDVVNPAAREMKGSPIYGMPVINADLAKNVFVLKRGMASGFAGIDNPLFFKPNTRMIFGDAKETLGNIVKQFND</sequence>
<comment type="similarity">
    <text evidence="3 16">Belongs to the PNT beta subunit family.</text>
</comment>
<dbReference type="PIRSF" id="PIRSF000204">
    <property type="entry name" value="PNTB"/>
    <property type="match status" value="1"/>
</dbReference>
<name>A0AAV3UU17_9ALTE</name>
<keyword evidence="10 16" id="KW-0521">NADP</keyword>
<dbReference type="SUPFAM" id="SSF52467">
    <property type="entry name" value="DHS-like NAD/FAD-binding domain"/>
    <property type="match status" value="1"/>
</dbReference>
<keyword evidence="11 16" id="KW-1278">Translocase</keyword>
<dbReference type="AlphaFoldDB" id="A0AAV3UU17"/>
<dbReference type="PANTHER" id="PTHR44758">
    <property type="entry name" value="NAD(P) TRANSHYDROGENASE SUBUNIT BETA"/>
    <property type="match status" value="1"/>
</dbReference>
<dbReference type="GO" id="GO:0008750">
    <property type="term" value="F:proton-translocating NAD(P)+ transhydrogenase activity"/>
    <property type="evidence" value="ECO:0007669"/>
    <property type="project" value="UniProtKB-EC"/>
</dbReference>
<comment type="subcellular location">
    <subcellularLocation>
        <location evidence="2">Cell inner membrane</location>
        <topology evidence="2">Multi-pass membrane protein</topology>
    </subcellularLocation>
</comment>
<accession>A0AAV3UU17</accession>
<keyword evidence="12 17" id="KW-1133">Transmembrane helix</keyword>
<dbReference type="RefSeq" id="WP_007984887.1">
    <property type="nucleotide sequence ID" value="NZ_BAEM01000007.1"/>
</dbReference>
<dbReference type="GO" id="GO:0005886">
    <property type="term" value="C:plasma membrane"/>
    <property type="evidence" value="ECO:0007669"/>
    <property type="project" value="UniProtKB-SubCell"/>
</dbReference>
<evidence type="ECO:0000313" key="20">
    <source>
        <dbReference type="Proteomes" id="UP000006320"/>
    </source>
</evidence>
<keyword evidence="7 16" id="KW-1003">Cell membrane</keyword>
<evidence type="ECO:0000256" key="5">
    <source>
        <dbReference type="ARBA" id="ARBA00012943"/>
    </source>
</evidence>
<feature type="transmembrane region" description="Helical" evidence="17">
    <location>
        <begin position="36"/>
        <end position="53"/>
    </location>
</feature>
<dbReference type="GO" id="GO:0016491">
    <property type="term" value="F:oxidoreductase activity"/>
    <property type="evidence" value="ECO:0007669"/>
    <property type="project" value="UniProtKB-KW"/>
</dbReference>
<comment type="catalytic activity">
    <reaction evidence="15 16">
        <text>NAD(+) + NADPH + H(+)(in) = NADH + NADP(+) + H(+)(out)</text>
        <dbReference type="Rhea" id="RHEA:47992"/>
        <dbReference type="ChEBI" id="CHEBI:15378"/>
        <dbReference type="ChEBI" id="CHEBI:57540"/>
        <dbReference type="ChEBI" id="CHEBI:57783"/>
        <dbReference type="ChEBI" id="CHEBI:57945"/>
        <dbReference type="ChEBI" id="CHEBI:58349"/>
        <dbReference type="EC" id="7.1.1.1"/>
    </reaction>
</comment>
<proteinExistence type="inferred from homology"/>
<evidence type="ECO:0000256" key="15">
    <source>
        <dbReference type="ARBA" id="ARBA00048202"/>
    </source>
</evidence>
<evidence type="ECO:0000256" key="10">
    <source>
        <dbReference type="ARBA" id="ARBA00022857"/>
    </source>
</evidence>
<evidence type="ECO:0000256" key="6">
    <source>
        <dbReference type="ARBA" id="ARBA00014581"/>
    </source>
</evidence>
<evidence type="ECO:0000256" key="9">
    <source>
        <dbReference type="ARBA" id="ARBA00022692"/>
    </source>
</evidence>
<feature type="transmembrane region" description="Helical" evidence="17">
    <location>
        <begin position="189"/>
        <end position="208"/>
    </location>
</feature>
<dbReference type="PANTHER" id="PTHR44758:SF1">
    <property type="entry name" value="NAD(P) TRANSHYDROGENASE SUBUNIT BETA"/>
    <property type="match status" value="1"/>
</dbReference>
<evidence type="ECO:0000256" key="16">
    <source>
        <dbReference type="PIRNR" id="PIRNR000204"/>
    </source>
</evidence>
<reference evidence="19 20" key="1">
    <citation type="journal article" date="2017" name="Antonie Van Leeuwenhoek">
        <title>Rhizobium rhizosphaerae sp. nov., a novel species isolated from rice rhizosphere.</title>
        <authorList>
            <person name="Zhao J.J."/>
            <person name="Zhang J."/>
            <person name="Zhang R.J."/>
            <person name="Zhang C.W."/>
            <person name="Yin H.Q."/>
            <person name="Zhang X.X."/>
        </authorList>
    </citation>
    <scope>NUCLEOTIDE SEQUENCE [LARGE SCALE GENOMIC DNA]</scope>
    <source>
        <strain evidence="19 20">S18K6</strain>
    </source>
</reference>
<feature type="transmembrane region" description="Helical" evidence="17">
    <location>
        <begin position="6"/>
        <end position="24"/>
    </location>
</feature>
<evidence type="ECO:0000256" key="14">
    <source>
        <dbReference type="ARBA" id="ARBA00023136"/>
    </source>
</evidence>
<organism evidence="19 20">
    <name type="scientific">Paraglaciecola chathamensis S18K6</name>
    <dbReference type="NCBI Taxonomy" id="1127672"/>
    <lineage>
        <taxon>Bacteria</taxon>
        <taxon>Pseudomonadati</taxon>
        <taxon>Pseudomonadota</taxon>
        <taxon>Gammaproteobacteria</taxon>
        <taxon>Alteromonadales</taxon>
        <taxon>Alteromonadaceae</taxon>
        <taxon>Paraglaciecola</taxon>
    </lineage>
</organism>
<evidence type="ECO:0000256" key="1">
    <source>
        <dbReference type="ARBA" id="ARBA00003943"/>
    </source>
</evidence>
<feature type="transmembrane region" description="Helical" evidence="17">
    <location>
        <begin position="59"/>
        <end position="78"/>
    </location>
</feature>
<evidence type="ECO:0000313" key="19">
    <source>
        <dbReference type="EMBL" id="GAC08592.1"/>
    </source>
</evidence>
<keyword evidence="8 16" id="KW-0997">Cell inner membrane</keyword>
<dbReference type="EC" id="7.1.1.1" evidence="5 16"/>
<feature type="transmembrane region" description="Helical" evidence="17">
    <location>
        <begin position="239"/>
        <end position="259"/>
    </location>
</feature>
<evidence type="ECO:0000256" key="8">
    <source>
        <dbReference type="ARBA" id="ARBA00022519"/>
    </source>
</evidence>
<dbReference type="InterPro" id="IPR029035">
    <property type="entry name" value="DHS-like_NAD/FAD-binding_dom"/>
</dbReference>
<evidence type="ECO:0000256" key="12">
    <source>
        <dbReference type="ARBA" id="ARBA00022989"/>
    </source>
</evidence>
<feature type="transmembrane region" description="Helical" evidence="17">
    <location>
        <begin position="90"/>
        <end position="109"/>
    </location>
</feature>
<protein>
    <recommendedName>
        <fullName evidence="6 16">NAD(P) transhydrogenase subunit beta</fullName>
        <ecNumber evidence="5 16">7.1.1.1</ecNumber>
    </recommendedName>
    <alternativeName>
        <fullName evidence="16">Nicotinamide nucleotide transhydrogenase subunit beta</fullName>
    </alternativeName>
</protein>
<evidence type="ECO:0000259" key="18">
    <source>
        <dbReference type="Pfam" id="PF02233"/>
    </source>
</evidence>
<feature type="domain" description="NADP transhydrogenase beta-like" evidence="18">
    <location>
        <begin position="10"/>
        <end position="457"/>
    </location>
</feature>
<evidence type="ECO:0000256" key="13">
    <source>
        <dbReference type="ARBA" id="ARBA00023027"/>
    </source>
</evidence>
<evidence type="ECO:0000256" key="3">
    <source>
        <dbReference type="ARBA" id="ARBA00007919"/>
    </source>
</evidence>
<dbReference type="EMBL" id="BAEM01000007">
    <property type="protein sequence ID" value="GAC08592.1"/>
    <property type="molecule type" value="Genomic_DNA"/>
</dbReference>
<gene>
    <name evidence="19" type="primary">pntB</name>
    <name evidence="19" type="ORF">GCHA_0629</name>
</gene>
<dbReference type="Pfam" id="PF02233">
    <property type="entry name" value="PNTB"/>
    <property type="match status" value="1"/>
</dbReference>
<keyword evidence="19" id="KW-0560">Oxidoreductase</keyword>
<dbReference type="Proteomes" id="UP000006320">
    <property type="component" value="Unassembled WGS sequence"/>
</dbReference>
<keyword evidence="14 16" id="KW-0472">Membrane</keyword>
<comment type="subunit">
    <text evidence="4">Heterodimer of an alpha and a beta chain.</text>
</comment>
<feature type="transmembrane region" description="Helical" evidence="17">
    <location>
        <begin position="153"/>
        <end position="177"/>
    </location>
</feature>